<accession>A0ABY3SGX2</accession>
<dbReference type="Proteomes" id="UP001649230">
    <property type="component" value="Chromosome"/>
</dbReference>
<reference evidence="2 3" key="1">
    <citation type="journal article" date="2024" name="Int. J. Syst. Evol. Microbiol.">
        <title>Paenibacillus hexagrammi sp. nov., a novel bacterium isolated from the gut content of Hexagrammos agrammus.</title>
        <authorList>
            <person name="Jung H.K."/>
            <person name="Kim D.G."/>
            <person name="Zin H."/>
            <person name="Park J."/>
            <person name="Jung H."/>
            <person name="Kim Y.O."/>
            <person name="Kong H.J."/>
            <person name="Kim J.W."/>
            <person name="Kim Y.S."/>
        </authorList>
    </citation>
    <scope>NUCLEOTIDE SEQUENCE [LARGE SCALE GENOMIC DNA]</scope>
    <source>
        <strain evidence="2 3">YPD9-1</strain>
    </source>
</reference>
<keyword evidence="2" id="KW-0067">ATP-binding</keyword>
<evidence type="ECO:0000259" key="1">
    <source>
        <dbReference type="Pfam" id="PF13476"/>
    </source>
</evidence>
<dbReference type="GO" id="GO:0005524">
    <property type="term" value="F:ATP binding"/>
    <property type="evidence" value="ECO:0007669"/>
    <property type="project" value="UniProtKB-KW"/>
</dbReference>
<dbReference type="RefSeq" id="WP_235119003.1">
    <property type="nucleotide sequence ID" value="NZ_CP090978.1"/>
</dbReference>
<evidence type="ECO:0000313" key="2">
    <source>
        <dbReference type="EMBL" id="UJF32655.1"/>
    </source>
</evidence>
<sequence>MKFKKILLRNIGAYYGQNNELDFSTSSEQNVILIGGKNGAGKTTLLESIRVALFGCISYGFMTENEAYFNKIQSLFNRKARKEHNSHYQIILDYESVENFLPVHYTISRVWNLKGTKINETFSVKRDGRLLDERETDNYQNRLREEIPLAYLSYVYLMAKKSHALFPMDVYLNI</sequence>
<dbReference type="Pfam" id="PF13476">
    <property type="entry name" value="AAA_23"/>
    <property type="match status" value="1"/>
</dbReference>
<protein>
    <submittedName>
        <fullName evidence="2">ATP-binding protein</fullName>
    </submittedName>
</protein>
<keyword evidence="3" id="KW-1185">Reference proteome</keyword>
<keyword evidence="2" id="KW-0547">Nucleotide-binding</keyword>
<evidence type="ECO:0000313" key="3">
    <source>
        <dbReference type="Proteomes" id="UP001649230"/>
    </source>
</evidence>
<organism evidence="2 3">
    <name type="scientific">Paenibacillus hexagrammi</name>
    <dbReference type="NCBI Taxonomy" id="2908839"/>
    <lineage>
        <taxon>Bacteria</taxon>
        <taxon>Bacillati</taxon>
        <taxon>Bacillota</taxon>
        <taxon>Bacilli</taxon>
        <taxon>Bacillales</taxon>
        <taxon>Paenibacillaceae</taxon>
        <taxon>Paenibacillus</taxon>
    </lineage>
</organism>
<dbReference type="Gene3D" id="3.40.50.300">
    <property type="entry name" value="P-loop containing nucleotide triphosphate hydrolases"/>
    <property type="match status" value="1"/>
</dbReference>
<dbReference type="InterPro" id="IPR038729">
    <property type="entry name" value="Rad50/SbcC_AAA"/>
</dbReference>
<gene>
    <name evidence="2" type="ORF">L0M14_24000</name>
</gene>
<proteinExistence type="predicted"/>
<dbReference type="InterPro" id="IPR027417">
    <property type="entry name" value="P-loop_NTPase"/>
</dbReference>
<dbReference type="EMBL" id="CP090978">
    <property type="protein sequence ID" value="UJF32655.1"/>
    <property type="molecule type" value="Genomic_DNA"/>
</dbReference>
<feature type="domain" description="Rad50/SbcC-type AAA" evidence="1">
    <location>
        <begin position="5"/>
        <end position="147"/>
    </location>
</feature>
<name>A0ABY3SGX2_9BACL</name>
<dbReference type="SUPFAM" id="SSF52540">
    <property type="entry name" value="P-loop containing nucleoside triphosphate hydrolases"/>
    <property type="match status" value="1"/>
</dbReference>